<keyword evidence="2 6" id="KW-0813">Transport</keyword>
<dbReference type="PANTHER" id="PTHR45724">
    <property type="entry name" value="AQUAPORIN NIP2-1"/>
    <property type="match status" value="1"/>
</dbReference>
<evidence type="ECO:0000313" key="8">
    <source>
        <dbReference type="EMBL" id="CAE0705268.1"/>
    </source>
</evidence>
<accession>A0A7S4A6E8</accession>
<protein>
    <recommendedName>
        <fullName evidence="11">Aquaporin</fullName>
    </recommendedName>
</protein>
<dbReference type="Pfam" id="PF00230">
    <property type="entry name" value="MIP"/>
    <property type="match status" value="1"/>
</dbReference>
<evidence type="ECO:0000256" key="2">
    <source>
        <dbReference type="ARBA" id="ARBA00022448"/>
    </source>
</evidence>
<evidence type="ECO:0000313" key="9">
    <source>
        <dbReference type="EMBL" id="CAH0374878.1"/>
    </source>
</evidence>
<reference evidence="9" key="2">
    <citation type="submission" date="2021-11" db="EMBL/GenBank/DDBJ databases">
        <authorList>
            <consortium name="Genoscope - CEA"/>
            <person name="William W."/>
        </authorList>
    </citation>
    <scope>NUCLEOTIDE SEQUENCE</scope>
</reference>
<dbReference type="GO" id="GO:0016020">
    <property type="term" value="C:membrane"/>
    <property type="evidence" value="ECO:0007669"/>
    <property type="project" value="UniProtKB-SubCell"/>
</dbReference>
<name>A0A7S4A6E8_9STRA</name>
<comment type="similarity">
    <text evidence="6">Belongs to the MIP/aquaporin (TC 1.A.8) family.</text>
</comment>
<dbReference type="AlphaFoldDB" id="A0A7S4A6E8"/>
<keyword evidence="3 6" id="KW-0812">Transmembrane</keyword>
<dbReference type="GO" id="GO:0015267">
    <property type="term" value="F:channel activity"/>
    <property type="evidence" value="ECO:0007669"/>
    <property type="project" value="InterPro"/>
</dbReference>
<dbReference type="InterPro" id="IPR000425">
    <property type="entry name" value="MIP"/>
</dbReference>
<keyword evidence="10" id="KW-1185">Reference proteome</keyword>
<organism evidence="8">
    <name type="scientific">Pelagomonas calceolata</name>
    <dbReference type="NCBI Taxonomy" id="35677"/>
    <lineage>
        <taxon>Eukaryota</taxon>
        <taxon>Sar</taxon>
        <taxon>Stramenopiles</taxon>
        <taxon>Ochrophyta</taxon>
        <taxon>Pelagophyceae</taxon>
        <taxon>Pelagomonadales</taxon>
        <taxon>Pelagomonadaceae</taxon>
        <taxon>Pelagomonas</taxon>
    </lineage>
</organism>
<dbReference type="Proteomes" id="UP000789595">
    <property type="component" value="Unassembled WGS sequence"/>
</dbReference>
<proteinExistence type="inferred from homology"/>
<dbReference type="Gene3D" id="1.20.1080.10">
    <property type="entry name" value="Glycerol uptake facilitator protein"/>
    <property type="match status" value="1"/>
</dbReference>
<feature type="transmembrane region" description="Helical" evidence="7">
    <location>
        <begin position="13"/>
        <end position="30"/>
    </location>
</feature>
<evidence type="ECO:0000256" key="1">
    <source>
        <dbReference type="ARBA" id="ARBA00004141"/>
    </source>
</evidence>
<sequence length="113" mass="11549">MAPSLQQKLFVEFVGTALLCFTVLSVATVDDTKDNDYFGIAIGFAVVVAAATVGGVSGGAFNPAVSMLSVVAGKSATIAVYWAGPALGAVLGTGLFKAAYKGESKKKSKRKTR</sequence>
<feature type="transmembrane region" description="Helical" evidence="7">
    <location>
        <begin position="37"/>
        <end position="58"/>
    </location>
</feature>
<reference evidence="8" key="1">
    <citation type="submission" date="2021-01" db="EMBL/GenBank/DDBJ databases">
        <authorList>
            <person name="Corre E."/>
            <person name="Pelletier E."/>
            <person name="Niang G."/>
            <person name="Scheremetjew M."/>
            <person name="Finn R."/>
            <person name="Kale V."/>
            <person name="Holt S."/>
            <person name="Cochrane G."/>
            <person name="Meng A."/>
            <person name="Brown T."/>
            <person name="Cohen L."/>
        </authorList>
    </citation>
    <scope>NUCLEOTIDE SEQUENCE</scope>
    <source>
        <strain evidence="8">CCMP1756</strain>
    </source>
</reference>
<dbReference type="SUPFAM" id="SSF81338">
    <property type="entry name" value="Aquaporin-like"/>
    <property type="match status" value="1"/>
</dbReference>
<evidence type="ECO:0000256" key="5">
    <source>
        <dbReference type="ARBA" id="ARBA00023136"/>
    </source>
</evidence>
<evidence type="ECO:0000256" key="6">
    <source>
        <dbReference type="RuleBase" id="RU000477"/>
    </source>
</evidence>
<keyword evidence="4 7" id="KW-1133">Transmembrane helix</keyword>
<evidence type="ECO:0000256" key="3">
    <source>
        <dbReference type="ARBA" id="ARBA00022692"/>
    </source>
</evidence>
<dbReference type="PANTHER" id="PTHR45724:SF13">
    <property type="entry name" value="AQUAPORIN NIP1-1-RELATED"/>
    <property type="match status" value="1"/>
</dbReference>
<dbReference type="EMBL" id="CAKKNE010000004">
    <property type="protein sequence ID" value="CAH0374878.1"/>
    <property type="molecule type" value="Genomic_DNA"/>
</dbReference>
<keyword evidence="5 7" id="KW-0472">Membrane</keyword>
<dbReference type="InterPro" id="IPR034294">
    <property type="entry name" value="Aquaporin_transptr"/>
</dbReference>
<evidence type="ECO:0000313" key="10">
    <source>
        <dbReference type="Proteomes" id="UP000789595"/>
    </source>
</evidence>
<comment type="subcellular location">
    <subcellularLocation>
        <location evidence="1">Membrane</location>
        <topology evidence="1">Multi-pass membrane protein</topology>
    </subcellularLocation>
</comment>
<feature type="transmembrane region" description="Helical" evidence="7">
    <location>
        <begin position="78"/>
        <end position="100"/>
    </location>
</feature>
<evidence type="ECO:0000256" key="4">
    <source>
        <dbReference type="ARBA" id="ARBA00022989"/>
    </source>
</evidence>
<dbReference type="PRINTS" id="PR00783">
    <property type="entry name" value="MINTRINSICP"/>
</dbReference>
<gene>
    <name evidence="8" type="ORF">PCAL00307_LOCUS20716</name>
    <name evidence="9" type="ORF">PECAL_4P21870</name>
</gene>
<evidence type="ECO:0008006" key="11">
    <source>
        <dbReference type="Google" id="ProtNLM"/>
    </source>
</evidence>
<dbReference type="EMBL" id="HBIW01024009">
    <property type="protein sequence ID" value="CAE0705268.1"/>
    <property type="molecule type" value="Transcribed_RNA"/>
</dbReference>
<dbReference type="InterPro" id="IPR023271">
    <property type="entry name" value="Aquaporin-like"/>
</dbReference>
<evidence type="ECO:0000256" key="7">
    <source>
        <dbReference type="SAM" id="Phobius"/>
    </source>
</evidence>